<dbReference type="Proteomes" id="UP000187406">
    <property type="component" value="Unassembled WGS sequence"/>
</dbReference>
<dbReference type="Pfam" id="PF14223">
    <property type="entry name" value="Retrotran_gag_2"/>
    <property type="match status" value="1"/>
</dbReference>
<sequence>MSSSTSSDSSLPQAIIQTPIANIHHFLSIKLNASNYLIWRSQFLALLRGYDLLSYVDGTAKPPPTQFDDGSSNPAYILWHKQDQLLLSWLLSSLTESVHAQVVGLESSHAVWQYLSSAFSSQSQARIMQLHLSLHSLKKGADSMSSYLLKAKSISDELSLASKPVSDDDMVLYILGGLSSEYASLVTSITTRVAPISVADLHGFLINEEIRIQSSVTSDLVSATANMALTSRPSDNMNRDGRHYSRGRGRGFSGRRGRHRSHAPFVPNQYQYQY</sequence>
<keyword evidence="3" id="KW-1185">Reference proteome</keyword>
<comment type="caution">
    <text evidence="2">The sequence shown here is derived from an EMBL/GenBank/DDBJ whole genome shotgun (WGS) entry which is preliminary data.</text>
</comment>
<dbReference type="OrthoDB" id="1912561at2759"/>
<gene>
    <name evidence="2" type="ORF">CFOL_v3_33995</name>
</gene>
<feature type="compositionally biased region" description="Basic residues" evidence="1">
    <location>
        <begin position="244"/>
        <end position="262"/>
    </location>
</feature>
<dbReference type="AlphaFoldDB" id="A0A1Q3DDH0"/>
<evidence type="ECO:0000256" key="1">
    <source>
        <dbReference type="SAM" id="MobiDB-lite"/>
    </source>
</evidence>
<evidence type="ECO:0000313" key="3">
    <source>
        <dbReference type="Proteomes" id="UP000187406"/>
    </source>
</evidence>
<name>A0A1Q3DDH0_CEPFO</name>
<feature type="region of interest" description="Disordered" evidence="1">
    <location>
        <begin position="230"/>
        <end position="274"/>
    </location>
</feature>
<dbReference type="STRING" id="3775.A0A1Q3DDH0"/>
<dbReference type="PANTHER" id="PTHR47481:SF31">
    <property type="entry name" value="OS01G0873500 PROTEIN"/>
    <property type="match status" value="1"/>
</dbReference>
<reference evidence="3" key="1">
    <citation type="submission" date="2016-04" db="EMBL/GenBank/DDBJ databases">
        <title>Cephalotus genome sequencing.</title>
        <authorList>
            <person name="Fukushima K."/>
            <person name="Hasebe M."/>
            <person name="Fang X."/>
        </authorList>
    </citation>
    <scope>NUCLEOTIDE SEQUENCE [LARGE SCALE GENOMIC DNA]</scope>
    <source>
        <strain evidence="3">cv. St1</strain>
    </source>
</reference>
<dbReference type="InParanoid" id="A0A1Q3DDH0"/>
<organism evidence="2 3">
    <name type="scientific">Cephalotus follicularis</name>
    <name type="common">Albany pitcher plant</name>
    <dbReference type="NCBI Taxonomy" id="3775"/>
    <lineage>
        <taxon>Eukaryota</taxon>
        <taxon>Viridiplantae</taxon>
        <taxon>Streptophyta</taxon>
        <taxon>Embryophyta</taxon>
        <taxon>Tracheophyta</taxon>
        <taxon>Spermatophyta</taxon>
        <taxon>Magnoliopsida</taxon>
        <taxon>eudicotyledons</taxon>
        <taxon>Gunneridae</taxon>
        <taxon>Pentapetalae</taxon>
        <taxon>rosids</taxon>
        <taxon>fabids</taxon>
        <taxon>Oxalidales</taxon>
        <taxon>Cephalotaceae</taxon>
        <taxon>Cephalotus</taxon>
    </lineage>
</organism>
<accession>A0A1Q3DDH0</accession>
<protein>
    <submittedName>
        <fullName evidence="2">UBN2_3 domain-containing protein</fullName>
    </submittedName>
</protein>
<evidence type="ECO:0000313" key="2">
    <source>
        <dbReference type="EMBL" id="GAV90586.1"/>
    </source>
</evidence>
<dbReference type="PANTHER" id="PTHR47481">
    <property type="match status" value="1"/>
</dbReference>
<dbReference type="EMBL" id="BDDD01006400">
    <property type="protein sequence ID" value="GAV90586.1"/>
    <property type="molecule type" value="Genomic_DNA"/>
</dbReference>
<proteinExistence type="predicted"/>